<evidence type="ECO:0000256" key="4">
    <source>
        <dbReference type="ARBA" id="ARBA00022692"/>
    </source>
</evidence>
<evidence type="ECO:0000313" key="11">
    <source>
        <dbReference type="Proteomes" id="UP000185766"/>
    </source>
</evidence>
<keyword evidence="8 9" id="KW-0472">Membrane</keyword>
<evidence type="ECO:0000256" key="6">
    <source>
        <dbReference type="ARBA" id="ARBA00022989"/>
    </source>
</evidence>
<dbReference type="NCBIfam" id="TIGR00964">
    <property type="entry name" value="secE_bact"/>
    <property type="match status" value="1"/>
</dbReference>
<dbReference type="GO" id="GO:0043952">
    <property type="term" value="P:protein transport by the Sec complex"/>
    <property type="evidence" value="ECO:0007669"/>
    <property type="project" value="UniProtKB-UniRule"/>
</dbReference>
<feature type="transmembrane region" description="Helical" evidence="9">
    <location>
        <begin position="40"/>
        <end position="61"/>
    </location>
</feature>
<dbReference type="Proteomes" id="UP000185766">
    <property type="component" value="Unassembled WGS sequence"/>
</dbReference>
<keyword evidence="3 9" id="KW-1003">Cell membrane</keyword>
<dbReference type="InterPro" id="IPR005807">
    <property type="entry name" value="SecE_bac"/>
</dbReference>
<keyword evidence="11" id="KW-1185">Reference proteome</keyword>
<gene>
    <name evidence="9" type="primary">secE</name>
    <name evidence="10" type="ORF">SAMN05216214_112159</name>
</gene>
<comment type="caution">
    <text evidence="9">Lacks conserved residue(s) required for the propagation of feature annotation.</text>
</comment>
<evidence type="ECO:0000256" key="1">
    <source>
        <dbReference type="ARBA" id="ARBA00004370"/>
    </source>
</evidence>
<evidence type="ECO:0000256" key="8">
    <source>
        <dbReference type="ARBA" id="ARBA00023136"/>
    </source>
</evidence>
<evidence type="ECO:0000256" key="7">
    <source>
        <dbReference type="ARBA" id="ARBA00023010"/>
    </source>
</evidence>
<comment type="function">
    <text evidence="9">Essential subunit of the Sec protein translocation channel SecYEG. Clamps together the 2 halves of SecY. May contact the channel plug during translocation.</text>
</comment>
<keyword evidence="2 9" id="KW-0813">Transport</keyword>
<dbReference type="InterPro" id="IPR001901">
    <property type="entry name" value="Translocase_SecE/Sec61-g"/>
</dbReference>
<dbReference type="Gene3D" id="1.20.5.1030">
    <property type="entry name" value="Preprotein translocase secy subunit"/>
    <property type="match status" value="1"/>
</dbReference>
<reference evidence="10 11" key="1">
    <citation type="submission" date="2016-10" db="EMBL/GenBank/DDBJ databases">
        <authorList>
            <person name="de Groot N.N."/>
        </authorList>
    </citation>
    <scope>NUCLEOTIDE SEQUENCE [LARGE SCALE GENOMIC DNA]</scope>
    <source>
        <strain evidence="10 11">JCM 19513</strain>
    </source>
</reference>
<comment type="subcellular location">
    <subcellularLocation>
        <location evidence="1">Membrane</location>
    </subcellularLocation>
</comment>
<name>A0A1H7QH17_9GAMM</name>
<dbReference type="GO" id="GO:0005886">
    <property type="term" value="C:plasma membrane"/>
    <property type="evidence" value="ECO:0007669"/>
    <property type="project" value="UniProtKB-UniRule"/>
</dbReference>
<dbReference type="PROSITE" id="PS01067">
    <property type="entry name" value="SECE_SEC61G"/>
    <property type="match status" value="1"/>
</dbReference>
<dbReference type="GO" id="GO:0006605">
    <property type="term" value="P:protein targeting"/>
    <property type="evidence" value="ECO:0007669"/>
    <property type="project" value="UniProtKB-UniRule"/>
</dbReference>
<dbReference type="GO" id="GO:0009306">
    <property type="term" value="P:protein secretion"/>
    <property type="evidence" value="ECO:0007669"/>
    <property type="project" value="UniProtKB-UniRule"/>
</dbReference>
<comment type="similarity">
    <text evidence="9">Belongs to the SecE/SEC61-gamma family.</text>
</comment>
<evidence type="ECO:0000313" key="10">
    <source>
        <dbReference type="EMBL" id="SEL47262.1"/>
    </source>
</evidence>
<dbReference type="PANTHER" id="PTHR33910:SF1">
    <property type="entry name" value="PROTEIN TRANSLOCASE SUBUNIT SECE"/>
    <property type="match status" value="1"/>
</dbReference>
<keyword evidence="5 9" id="KW-0653">Protein transport</keyword>
<comment type="subunit">
    <text evidence="9">Component of the Sec protein translocase complex. Heterotrimer consisting of SecY, SecE and SecG subunits. The heterotrimers can form oligomers, although 1 heterotrimer is thought to be able to translocate proteins. Interacts with the ribosome. Interacts with SecDF, and other proteins may be involved. Interacts with SecA.</text>
</comment>
<evidence type="ECO:0000256" key="5">
    <source>
        <dbReference type="ARBA" id="ARBA00022927"/>
    </source>
</evidence>
<proteinExistence type="inferred from homology"/>
<evidence type="ECO:0000256" key="9">
    <source>
        <dbReference type="HAMAP-Rule" id="MF_00422"/>
    </source>
</evidence>
<feature type="transmembrane region" description="Helical" evidence="9">
    <location>
        <begin position="93"/>
        <end position="121"/>
    </location>
</feature>
<keyword evidence="6 9" id="KW-1133">Transmembrane helix</keyword>
<keyword evidence="7 9" id="KW-0811">Translocation</keyword>
<accession>A0A1H7QH17</accession>
<dbReference type="Pfam" id="PF00584">
    <property type="entry name" value="SecE"/>
    <property type="match status" value="1"/>
</dbReference>
<dbReference type="AlphaFoldDB" id="A0A1H7QH17"/>
<dbReference type="EMBL" id="FOAS01000012">
    <property type="protein sequence ID" value="SEL47262.1"/>
    <property type="molecule type" value="Genomic_DNA"/>
</dbReference>
<keyword evidence="4 9" id="KW-0812">Transmembrane</keyword>
<dbReference type="PANTHER" id="PTHR33910">
    <property type="entry name" value="PROTEIN TRANSLOCASE SUBUNIT SECE"/>
    <property type="match status" value="1"/>
</dbReference>
<dbReference type="GO" id="GO:0065002">
    <property type="term" value="P:intracellular protein transmembrane transport"/>
    <property type="evidence" value="ECO:0007669"/>
    <property type="project" value="UniProtKB-UniRule"/>
</dbReference>
<sequence length="122" mass="13096">MSANAENGNATLDIAKWIVVALLVAAAVVGNHYFVQEPVLYRVLGVVALAVVALLVALQTVKGAAFAQMVKDARVEMRKVVWPTRQETQQTTLVVLGVVVVMALILWGMDSLLGWVISLIIG</sequence>
<dbReference type="GO" id="GO:0008320">
    <property type="term" value="F:protein transmembrane transporter activity"/>
    <property type="evidence" value="ECO:0007669"/>
    <property type="project" value="UniProtKB-UniRule"/>
</dbReference>
<dbReference type="STRING" id="1429083.GCA_001885685_01466"/>
<dbReference type="NCBIfam" id="NF004372">
    <property type="entry name" value="PRK05740.1-2"/>
    <property type="match status" value="1"/>
</dbReference>
<feature type="transmembrane region" description="Helical" evidence="9">
    <location>
        <begin position="14"/>
        <end position="34"/>
    </location>
</feature>
<evidence type="ECO:0000256" key="3">
    <source>
        <dbReference type="ARBA" id="ARBA00022475"/>
    </source>
</evidence>
<dbReference type="HAMAP" id="MF_00422">
    <property type="entry name" value="SecE"/>
    <property type="match status" value="1"/>
</dbReference>
<dbReference type="PRINTS" id="PR01650">
    <property type="entry name" value="SECETRNLCASE"/>
</dbReference>
<protein>
    <recommendedName>
        <fullName evidence="9">Protein translocase subunit SecE</fullName>
    </recommendedName>
</protein>
<organism evidence="10 11">
    <name type="scientific">Atopomonas hussainii</name>
    <dbReference type="NCBI Taxonomy" id="1429083"/>
    <lineage>
        <taxon>Bacteria</taxon>
        <taxon>Pseudomonadati</taxon>
        <taxon>Pseudomonadota</taxon>
        <taxon>Gammaproteobacteria</taxon>
        <taxon>Pseudomonadales</taxon>
        <taxon>Pseudomonadaceae</taxon>
        <taxon>Atopomonas</taxon>
    </lineage>
</organism>
<dbReference type="RefSeq" id="WP_074869251.1">
    <property type="nucleotide sequence ID" value="NZ_FOAS01000012.1"/>
</dbReference>
<dbReference type="InterPro" id="IPR038379">
    <property type="entry name" value="SecE_sf"/>
</dbReference>
<evidence type="ECO:0000256" key="2">
    <source>
        <dbReference type="ARBA" id="ARBA00022448"/>
    </source>
</evidence>